<feature type="domain" description="NSUN5/RCM1 N-terminal" evidence="1">
    <location>
        <begin position="1"/>
        <end position="48"/>
    </location>
</feature>
<sequence length="63" mass="7024">LVYELLFGHGLKCGGKFKQSIARNKSSLQSALARVKIKAKVSRNKDLLPKSVQTAGMFFRVRC</sequence>
<organism evidence="2 3">
    <name type="scientific">Nematostella vectensis</name>
    <name type="common">Starlet sea anemone</name>
    <dbReference type="NCBI Taxonomy" id="45351"/>
    <lineage>
        <taxon>Eukaryota</taxon>
        <taxon>Metazoa</taxon>
        <taxon>Cnidaria</taxon>
        <taxon>Anthozoa</taxon>
        <taxon>Hexacorallia</taxon>
        <taxon>Actiniaria</taxon>
        <taxon>Edwardsiidae</taxon>
        <taxon>Nematostella</taxon>
    </lineage>
</organism>
<dbReference type="InParanoid" id="A7TBJ3"/>
<dbReference type="Proteomes" id="UP000001593">
    <property type="component" value="Unassembled WGS sequence"/>
</dbReference>
<reference evidence="2 3" key="1">
    <citation type="journal article" date="2007" name="Science">
        <title>Sea anemone genome reveals ancestral eumetazoan gene repertoire and genomic organization.</title>
        <authorList>
            <person name="Putnam N.H."/>
            <person name="Srivastava M."/>
            <person name="Hellsten U."/>
            <person name="Dirks B."/>
            <person name="Chapman J."/>
            <person name="Salamov A."/>
            <person name="Terry A."/>
            <person name="Shapiro H."/>
            <person name="Lindquist E."/>
            <person name="Kapitonov V.V."/>
            <person name="Jurka J."/>
            <person name="Genikhovich G."/>
            <person name="Grigoriev I.V."/>
            <person name="Lucas S.M."/>
            <person name="Steele R.E."/>
            <person name="Finnerty J.R."/>
            <person name="Technau U."/>
            <person name="Martindale M.Q."/>
            <person name="Rokhsar D.S."/>
        </authorList>
    </citation>
    <scope>NUCLEOTIDE SEQUENCE [LARGE SCALE GENOMIC DNA]</scope>
    <source>
        <strain evidence="3">CH2 X CH6</strain>
    </source>
</reference>
<keyword evidence="3" id="KW-1185">Reference proteome</keyword>
<name>A7TBJ3_NEMVE</name>
<protein>
    <recommendedName>
        <fullName evidence="1">NSUN5/RCM1 N-terminal domain-containing protein</fullName>
    </recommendedName>
</protein>
<accession>A7TBJ3</accession>
<dbReference type="HOGENOM" id="CLU_2888403_0_0_1"/>
<dbReference type="EMBL" id="DS475305">
    <property type="protein sequence ID" value="EDO26614.1"/>
    <property type="molecule type" value="Genomic_DNA"/>
</dbReference>
<dbReference type="PhylomeDB" id="A7TBJ3"/>
<dbReference type="STRING" id="45351.A7TBJ3"/>
<feature type="non-terminal residue" evidence="2">
    <location>
        <position position="1"/>
    </location>
</feature>
<evidence type="ECO:0000313" key="2">
    <source>
        <dbReference type="EMBL" id="EDO26614.1"/>
    </source>
</evidence>
<gene>
    <name evidence="2" type="ORF">NEMVEDRAFT_v1g153602</name>
</gene>
<dbReference type="AlphaFoldDB" id="A7TBJ3"/>
<proteinExistence type="predicted"/>
<dbReference type="InterPro" id="IPR048889">
    <property type="entry name" value="NSUN5_RCM1_N"/>
</dbReference>
<evidence type="ECO:0000313" key="3">
    <source>
        <dbReference type="Proteomes" id="UP000001593"/>
    </source>
</evidence>
<dbReference type="Pfam" id="PF21153">
    <property type="entry name" value="NSUN5_N"/>
    <property type="match status" value="1"/>
</dbReference>
<evidence type="ECO:0000259" key="1">
    <source>
        <dbReference type="Pfam" id="PF21153"/>
    </source>
</evidence>